<dbReference type="InterPro" id="IPR051922">
    <property type="entry name" value="Bact_Sporulation_Assoc"/>
</dbReference>
<dbReference type="Pfam" id="PF04122">
    <property type="entry name" value="CW_binding_2"/>
    <property type="match status" value="3"/>
</dbReference>
<sequence length="623" mass="67297">MNKKYLAIVMAGATVATSVAPVFAAEEKPEFDKETITVNESEGFISEIKSKYINLEYNAPGETVLPVYEIKADGAVMKDTEDLKKKIAAIPNNAQLVVRITDKGHAKVNGKITSKAVEEYETLADLSEEAKNIESLIKENTNGLYGKATVTVSLDEAKEILEITLVDKTETGKTTKTITLKVGDNKVNLEAQPLDKAGNKIEFDDKFKVENIVELGDADPVKIPSKIIKEVTIKNGELAVLPASDIYDGYRLSAKGVEIVKDKDKKISDISEKDEKTGKYNYVVKYIDAEGNPIELTIESTNLTTLEKSRNALLNNDVKVNVLAGDDRYSTAIEIAKESGLKDNIVIVNSSKIVDGLAATPFAKMKSAPILLASDTEVPQVTLDYIKSVIKSNPSANIYIVGGESAVSKQAEKQLTSITKNVERLAGDDRHTTSLEVAKVMGEVSEPTKAYVVGAKGEADAMSIAAKAAEDYSPIIVNGWTGLSKDSMTMLKDKEIDIIGGTSNVSSDLENDLKLVAKDSKVDRVEGETRHDTNAKVIENYYTDINTLYVAKDGYGNDNMLIDALAAGPLAANNGPILLATDQMTDSQEKAIKSKENKPGTVVQIGNGIKSAVYTKLASILGW</sequence>
<accession>A0ABS4EBJ0</accession>
<keyword evidence="1" id="KW-0732">Signal</keyword>
<evidence type="ECO:0000313" key="2">
    <source>
        <dbReference type="EMBL" id="MBP1855289.1"/>
    </source>
</evidence>
<evidence type="ECO:0000313" key="3">
    <source>
        <dbReference type="Proteomes" id="UP000767291"/>
    </source>
</evidence>
<organism evidence="2 3">
    <name type="scientific">Metaclostridioides mangenotii</name>
    <dbReference type="NCBI Taxonomy" id="1540"/>
    <lineage>
        <taxon>Bacteria</taxon>
        <taxon>Bacillati</taxon>
        <taxon>Bacillota</taxon>
        <taxon>Clostridia</taxon>
        <taxon>Peptostreptococcales</taxon>
        <taxon>Peptostreptococcaceae</taxon>
        <taxon>Metaclostridioides</taxon>
    </lineage>
</organism>
<gene>
    <name evidence="2" type="ORF">J2Z43_001682</name>
</gene>
<dbReference type="PANTHER" id="PTHR30032">
    <property type="entry name" value="N-ACETYLMURAMOYL-L-ALANINE AMIDASE-RELATED"/>
    <property type="match status" value="1"/>
</dbReference>
<feature type="chain" id="PRO_5046188895" evidence="1">
    <location>
        <begin position="25"/>
        <end position="623"/>
    </location>
</feature>
<dbReference type="Proteomes" id="UP000767291">
    <property type="component" value="Unassembled WGS sequence"/>
</dbReference>
<name>A0ABS4EBJ0_9FIRM</name>
<comment type="caution">
    <text evidence="2">The sequence shown here is derived from an EMBL/GenBank/DDBJ whole genome shotgun (WGS) entry which is preliminary data.</text>
</comment>
<dbReference type="EMBL" id="JAGGJX010000002">
    <property type="protein sequence ID" value="MBP1855289.1"/>
    <property type="molecule type" value="Genomic_DNA"/>
</dbReference>
<dbReference type="PANTHER" id="PTHR30032:SF8">
    <property type="entry name" value="GERMINATION-SPECIFIC N-ACETYLMURAMOYL-L-ALANINE AMIDASE"/>
    <property type="match status" value="1"/>
</dbReference>
<dbReference type="RefSeq" id="WP_209456729.1">
    <property type="nucleotide sequence ID" value="NZ_BAAACS010000002.1"/>
</dbReference>
<dbReference type="InterPro" id="IPR007253">
    <property type="entry name" value="Cell_wall-bd_2"/>
</dbReference>
<proteinExistence type="predicted"/>
<evidence type="ECO:0000256" key="1">
    <source>
        <dbReference type="SAM" id="SignalP"/>
    </source>
</evidence>
<reference evidence="2 3" key="1">
    <citation type="submission" date="2021-03" db="EMBL/GenBank/DDBJ databases">
        <title>Genomic Encyclopedia of Type Strains, Phase IV (KMG-IV): sequencing the most valuable type-strain genomes for metagenomic binning, comparative biology and taxonomic classification.</title>
        <authorList>
            <person name="Goeker M."/>
        </authorList>
    </citation>
    <scope>NUCLEOTIDE SEQUENCE [LARGE SCALE GENOMIC DNA]</scope>
    <source>
        <strain evidence="2 3">DSM 1289</strain>
    </source>
</reference>
<protein>
    <submittedName>
        <fullName evidence="2">Cell wall-binding protein</fullName>
    </submittedName>
</protein>
<dbReference type="Gene3D" id="3.40.50.12090">
    <property type="match status" value="2"/>
</dbReference>
<feature type="signal peptide" evidence="1">
    <location>
        <begin position="1"/>
        <end position="24"/>
    </location>
</feature>
<keyword evidence="3" id="KW-1185">Reference proteome</keyword>